<name>A0A1H0E3F4_9ACTN</name>
<feature type="region of interest" description="Disordered" evidence="2">
    <location>
        <begin position="1"/>
        <end position="48"/>
    </location>
</feature>
<protein>
    <submittedName>
        <fullName evidence="4">CsbD-like</fullName>
    </submittedName>
</protein>
<dbReference type="Gene3D" id="1.10.1470.10">
    <property type="entry name" value="YjbJ"/>
    <property type="match status" value="1"/>
</dbReference>
<dbReference type="EMBL" id="FNIC01000004">
    <property type="protein sequence ID" value="SDN76900.1"/>
    <property type="molecule type" value="Genomic_DNA"/>
</dbReference>
<comment type="similarity">
    <text evidence="1">Belongs to the UPF0337 (CsbD) family.</text>
</comment>
<feature type="compositionally biased region" description="Basic and acidic residues" evidence="2">
    <location>
        <begin position="1"/>
        <end position="20"/>
    </location>
</feature>
<evidence type="ECO:0000256" key="1">
    <source>
        <dbReference type="ARBA" id="ARBA00009129"/>
    </source>
</evidence>
<feature type="domain" description="CsbD-like" evidence="3">
    <location>
        <begin position="5"/>
        <end position="55"/>
    </location>
</feature>
<proteinExistence type="inferred from homology"/>
<evidence type="ECO:0000313" key="4">
    <source>
        <dbReference type="EMBL" id="SDN76900.1"/>
    </source>
</evidence>
<evidence type="ECO:0000313" key="5">
    <source>
        <dbReference type="Proteomes" id="UP000199004"/>
    </source>
</evidence>
<dbReference type="InterPro" id="IPR036629">
    <property type="entry name" value="YjbJ_sf"/>
</dbReference>
<dbReference type="OrthoDB" id="2143260at2"/>
<organism evidence="4 5">
    <name type="scientific">Nocardioides szechwanensis</name>
    <dbReference type="NCBI Taxonomy" id="1005944"/>
    <lineage>
        <taxon>Bacteria</taxon>
        <taxon>Bacillati</taxon>
        <taxon>Actinomycetota</taxon>
        <taxon>Actinomycetes</taxon>
        <taxon>Propionibacteriales</taxon>
        <taxon>Nocardioidaceae</taxon>
        <taxon>Nocardioides</taxon>
    </lineage>
</organism>
<dbReference type="SUPFAM" id="SSF69047">
    <property type="entry name" value="Hypothetical protein YjbJ"/>
    <property type="match status" value="1"/>
</dbReference>
<gene>
    <name evidence="4" type="ORF">SAMN05192576_2747</name>
</gene>
<dbReference type="Proteomes" id="UP000199004">
    <property type="component" value="Unassembled WGS sequence"/>
</dbReference>
<sequence length="64" mass="6575">MGLDDKISNKAEDLGGKLKEGTGNATGDDELKAEGKGDQASASLKDGVEHVKDAAGDVKDAFKK</sequence>
<reference evidence="5" key="1">
    <citation type="submission" date="2016-10" db="EMBL/GenBank/DDBJ databases">
        <authorList>
            <person name="Varghese N."/>
            <person name="Submissions S."/>
        </authorList>
    </citation>
    <scope>NUCLEOTIDE SEQUENCE [LARGE SCALE GENOMIC DNA]</scope>
    <source>
        <strain evidence="5">CGMCC 1.11147</strain>
    </source>
</reference>
<dbReference type="AlphaFoldDB" id="A0A1H0E3F4"/>
<accession>A0A1H0E3F4</accession>
<dbReference type="STRING" id="1005944.SAMN05192576_2747"/>
<evidence type="ECO:0000256" key="2">
    <source>
        <dbReference type="SAM" id="MobiDB-lite"/>
    </source>
</evidence>
<dbReference type="Pfam" id="PF05532">
    <property type="entry name" value="CsbD"/>
    <property type="match status" value="1"/>
</dbReference>
<keyword evidence="5" id="KW-1185">Reference proteome</keyword>
<dbReference type="InterPro" id="IPR008462">
    <property type="entry name" value="CsbD"/>
</dbReference>
<dbReference type="RefSeq" id="WP_091025371.1">
    <property type="nucleotide sequence ID" value="NZ_BKAE01000026.1"/>
</dbReference>
<evidence type="ECO:0000259" key="3">
    <source>
        <dbReference type="Pfam" id="PF05532"/>
    </source>
</evidence>